<dbReference type="AlphaFoldDB" id="A0A6L6QGW1"/>
<comment type="caution">
    <text evidence="2">The sequence shown here is derived from an EMBL/GenBank/DDBJ whole genome shotgun (WGS) entry which is preliminary data.</text>
</comment>
<feature type="signal peptide" evidence="1">
    <location>
        <begin position="1"/>
        <end position="29"/>
    </location>
</feature>
<feature type="chain" id="PRO_5026825546" description="DUF1795 domain-containing protein" evidence="1">
    <location>
        <begin position="30"/>
        <end position="188"/>
    </location>
</feature>
<evidence type="ECO:0000256" key="1">
    <source>
        <dbReference type="SAM" id="SignalP"/>
    </source>
</evidence>
<reference evidence="2 3" key="1">
    <citation type="submission" date="2019-11" db="EMBL/GenBank/DDBJ databases">
        <title>Type strains purchased from KCTC, JCM and DSMZ.</title>
        <authorList>
            <person name="Lu H."/>
        </authorList>
    </citation>
    <scope>NUCLEOTIDE SEQUENCE [LARGE SCALE GENOMIC DNA]</scope>
    <source>
        <strain evidence="2 3">JCM 31587</strain>
    </source>
</reference>
<evidence type="ECO:0008006" key="4">
    <source>
        <dbReference type="Google" id="ProtNLM"/>
    </source>
</evidence>
<evidence type="ECO:0000313" key="3">
    <source>
        <dbReference type="Proteomes" id="UP000472320"/>
    </source>
</evidence>
<dbReference type="RefSeq" id="WP_155454293.1">
    <property type="nucleotide sequence ID" value="NZ_WNKX01000007.1"/>
</dbReference>
<sequence>MPAIKPTNYRKTQKIMRFTSFLISSLMFAVPPTFADQAPIVSAQVIRLSDAPSAVFNTSGWSNTNSSNPVILTPDLLTNAMIGVSRLAKGQPLLRSQVTVPESLDVESIRKAVNERLRDKANLSINVESIGSRQVVVARYGDGKQEWIEYAFEFENHLAYVLLKAKSGDYFDKGAKVAAGIVQSFAAP</sequence>
<protein>
    <recommendedName>
        <fullName evidence="4">DUF1795 domain-containing protein</fullName>
    </recommendedName>
</protein>
<gene>
    <name evidence="2" type="ORF">GM658_12115</name>
</gene>
<organism evidence="2 3">
    <name type="scientific">Massilia eburnea</name>
    <dbReference type="NCBI Taxonomy" id="1776165"/>
    <lineage>
        <taxon>Bacteria</taxon>
        <taxon>Pseudomonadati</taxon>
        <taxon>Pseudomonadota</taxon>
        <taxon>Betaproteobacteria</taxon>
        <taxon>Burkholderiales</taxon>
        <taxon>Oxalobacteraceae</taxon>
        <taxon>Telluria group</taxon>
        <taxon>Massilia</taxon>
    </lineage>
</organism>
<accession>A0A6L6QGW1</accession>
<dbReference type="Proteomes" id="UP000472320">
    <property type="component" value="Unassembled WGS sequence"/>
</dbReference>
<evidence type="ECO:0000313" key="2">
    <source>
        <dbReference type="EMBL" id="MTW11340.1"/>
    </source>
</evidence>
<dbReference type="EMBL" id="WNKX01000007">
    <property type="protein sequence ID" value="MTW11340.1"/>
    <property type="molecule type" value="Genomic_DNA"/>
</dbReference>
<keyword evidence="1" id="KW-0732">Signal</keyword>
<keyword evidence="3" id="KW-1185">Reference proteome</keyword>
<proteinExistence type="predicted"/>
<name>A0A6L6QGW1_9BURK</name>